<gene>
    <name evidence="12" type="ORF">Triagg1_6599</name>
</gene>
<feature type="compositionally biased region" description="Basic and acidic residues" evidence="11">
    <location>
        <begin position="261"/>
        <end position="275"/>
    </location>
</feature>
<dbReference type="GO" id="GO:0035299">
    <property type="term" value="F:inositol-1,3,4,5,6-pentakisphosphate 2-kinase activity"/>
    <property type="evidence" value="ECO:0007669"/>
    <property type="project" value="UniProtKB-EC"/>
</dbReference>
<evidence type="ECO:0000313" key="13">
    <source>
        <dbReference type="Proteomes" id="UP001273209"/>
    </source>
</evidence>
<dbReference type="InterPro" id="IPR009286">
    <property type="entry name" value="Ins_P5_2-kin"/>
</dbReference>
<evidence type="ECO:0000313" key="12">
    <source>
        <dbReference type="EMBL" id="KAK4070178.1"/>
    </source>
</evidence>
<feature type="compositionally biased region" description="Basic and acidic residues" evidence="11">
    <location>
        <begin position="22"/>
        <end position="32"/>
    </location>
</feature>
<keyword evidence="8" id="KW-0067">ATP-binding</keyword>
<keyword evidence="5" id="KW-0808">Transferase</keyword>
<dbReference type="GO" id="GO:0005524">
    <property type="term" value="F:ATP binding"/>
    <property type="evidence" value="ECO:0007669"/>
    <property type="project" value="UniProtKB-KW"/>
</dbReference>
<evidence type="ECO:0000256" key="4">
    <source>
        <dbReference type="ARBA" id="ARBA00014846"/>
    </source>
</evidence>
<accession>A0AAE1LXL8</accession>
<keyword evidence="6" id="KW-0547">Nucleotide-binding</keyword>
<dbReference type="GO" id="GO:0032958">
    <property type="term" value="P:inositol phosphate biosynthetic process"/>
    <property type="evidence" value="ECO:0007669"/>
    <property type="project" value="TreeGrafter"/>
</dbReference>
<dbReference type="RefSeq" id="XP_062754536.1">
    <property type="nucleotide sequence ID" value="XM_062901242.1"/>
</dbReference>
<sequence>MFSIVTCGGGIRDPGTIHRSRQQKEEAVREQGGEAARASPASNRRCQKPNQPLFHITYSNPIPVVRFAAQITGWPRHATRHYADDLSTSLPSLASPRSHADVVRLVWYISLPSSYTRGDIAFFLVSPLNSPFELLFLIDSLACLSTAGPASVLPETYRHSAITPPDSVPCSPCSRACRTGPRPSPIMKPQTFLQLPPQLVEDSASNNGSSVAGDYCFDDDFLSDAGRESPSNADSLAEDSDDEAVAVSSADMARLRAMSYDRSRDRRCDCDDDNQHNTNGGYEYDQGRTRPRTRQRPQLRVQDVDPALDMGGNNGVDGGGAYQPLVSILPRGTKPVRLVGEGAANAVFEIELPKLPPGSRVGAQFQGKLLRVAKAPSLGRAPTSSDYYLRQQEFFIREIQPHLGEHAVSQELVVLHKSGIVDDLNAMLRDMNHQRKPKFQGSFIGHASWGFLVEDMRPKGDDGSILVEFKPKWLLQSPSAPKGAIRCRQCALELRNYLKTPGSKPPRPERRPCPIALANPDCPRQVASPFRIAPQFAAQQDDKRIQAILDKIIHHKAIQKLRDCQKSLDHVGPLLRPTNLDFVVAMTLRDCTCFALVPSNDDEEIKLRFGDFDFKDPEKKFNHWRGTEQDLIEGGFYTADWIACDDSYYHPPSLCSLEWSGKPRTGDAVILLMEDNTTKHNKHSSYQNSGFPPSAKTGKTVYRHAADLAALHKGLAPFKREMGGAQSDSIYDNPLRCDPRRG</sequence>
<name>A0AAE1LXL8_9HYPO</name>
<keyword evidence="7" id="KW-0418">Kinase</keyword>
<evidence type="ECO:0000256" key="6">
    <source>
        <dbReference type="ARBA" id="ARBA00022741"/>
    </source>
</evidence>
<feature type="region of interest" description="Disordered" evidence="11">
    <location>
        <begin position="226"/>
        <end position="249"/>
    </location>
</feature>
<dbReference type="GO" id="GO:0005634">
    <property type="term" value="C:nucleus"/>
    <property type="evidence" value="ECO:0007669"/>
    <property type="project" value="TreeGrafter"/>
</dbReference>
<evidence type="ECO:0000256" key="9">
    <source>
        <dbReference type="ARBA" id="ARBA00029574"/>
    </source>
</evidence>
<feature type="region of interest" description="Disordered" evidence="11">
    <location>
        <begin position="8"/>
        <end position="47"/>
    </location>
</feature>
<evidence type="ECO:0000256" key="8">
    <source>
        <dbReference type="ARBA" id="ARBA00022840"/>
    </source>
</evidence>
<comment type="function">
    <text evidence="1">Has kinase activity and phosphorylates inositol-1,3,4,5,6-pentakisphosphate (Ins(1,3,4,5,6)P5) to produce 1,2,3,4,5,6-hexakisphosphate (InsP6), also known as phytate.</text>
</comment>
<dbReference type="PANTHER" id="PTHR14456:SF2">
    <property type="entry name" value="INOSITOL-PENTAKISPHOSPHATE 2-KINASE"/>
    <property type="match status" value="1"/>
</dbReference>
<organism evidence="12 13">
    <name type="scientific">Trichoderma aggressivum f. europaeum</name>
    <dbReference type="NCBI Taxonomy" id="173218"/>
    <lineage>
        <taxon>Eukaryota</taxon>
        <taxon>Fungi</taxon>
        <taxon>Dikarya</taxon>
        <taxon>Ascomycota</taxon>
        <taxon>Pezizomycotina</taxon>
        <taxon>Sordariomycetes</taxon>
        <taxon>Hypocreomycetidae</taxon>
        <taxon>Hypocreales</taxon>
        <taxon>Hypocreaceae</taxon>
        <taxon>Trichoderma</taxon>
    </lineage>
</organism>
<evidence type="ECO:0000256" key="10">
    <source>
        <dbReference type="ARBA" id="ARBA00030342"/>
    </source>
</evidence>
<evidence type="ECO:0000256" key="7">
    <source>
        <dbReference type="ARBA" id="ARBA00022777"/>
    </source>
</evidence>
<dbReference type="Pfam" id="PF06090">
    <property type="entry name" value="Ins_P5_2-kin"/>
    <property type="match status" value="2"/>
</dbReference>
<dbReference type="Proteomes" id="UP001273209">
    <property type="component" value="Unassembled WGS sequence"/>
</dbReference>
<comment type="similarity">
    <text evidence="2">Belongs to the IPK1 type 1 family.</text>
</comment>
<evidence type="ECO:0000256" key="5">
    <source>
        <dbReference type="ARBA" id="ARBA00022679"/>
    </source>
</evidence>
<comment type="caution">
    <text evidence="12">The sequence shown here is derived from an EMBL/GenBank/DDBJ whole genome shotgun (WGS) entry which is preliminary data.</text>
</comment>
<keyword evidence="13" id="KW-1185">Reference proteome</keyword>
<evidence type="ECO:0000256" key="11">
    <source>
        <dbReference type="SAM" id="MobiDB-lite"/>
    </source>
</evidence>
<protein>
    <recommendedName>
        <fullName evidence="4">Inositol-pentakisphosphate 2-kinase</fullName>
        <ecNumber evidence="3">2.7.1.158</ecNumber>
    </recommendedName>
    <alternativeName>
        <fullName evidence="10">Inositol-1,3,4,5,6-pentakisphosphate 2-kinase</fullName>
    </alternativeName>
    <alternativeName>
        <fullName evidence="9">Ins(1,3,4,5,6)P5 2-kinase</fullName>
    </alternativeName>
</protein>
<proteinExistence type="inferred from homology"/>
<dbReference type="AlphaFoldDB" id="A0AAE1LXL8"/>
<feature type="region of interest" description="Disordered" evidence="11">
    <location>
        <begin position="261"/>
        <end position="297"/>
    </location>
</feature>
<evidence type="ECO:0000256" key="1">
    <source>
        <dbReference type="ARBA" id="ARBA00003979"/>
    </source>
</evidence>
<dbReference type="PANTHER" id="PTHR14456">
    <property type="entry name" value="INOSITOL POLYPHOSPHATE KINASE 1"/>
    <property type="match status" value="1"/>
</dbReference>
<dbReference type="EMBL" id="JAWRVG010000026">
    <property type="protein sequence ID" value="KAK4070178.1"/>
    <property type="molecule type" value="Genomic_DNA"/>
</dbReference>
<evidence type="ECO:0000256" key="2">
    <source>
        <dbReference type="ARBA" id="ARBA00008305"/>
    </source>
</evidence>
<dbReference type="GeneID" id="87921145"/>
<dbReference type="EC" id="2.7.1.158" evidence="3"/>
<evidence type="ECO:0000256" key="3">
    <source>
        <dbReference type="ARBA" id="ARBA00012023"/>
    </source>
</evidence>
<reference evidence="12" key="1">
    <citation type="submission" date="2023-11" db="EMBL/GenBank/DDBJ databases">
        <title>The genome sequences of three competitors of mushroom-forming fungi.</title>
        <authorList>
            <person name="Beijen E."/>
            <person name="Ohm R.A."/>
        </authorList>
    </citation>
    <scope>NUCLEOTIDE SEQUENCE</scope>
    <source>
        <strain evidence="12">CBS 100526</strain>
    </source>
</reference>